<organism evidence="2 3">
    <name type="scientific">Sphingomonas endophytica</name>
    <dbReference type="NCBI Taxonomy" id="869719"/>
    <lineage>
        <taxon>Bacteria</taxon>
        <taxon>Pseudomonadati</taxon>
        <taxon>Pseudomonadota</taxon>
        <taxon>Alphaproteobacteria</taxon>
        <taxon>Sphingomonadales</taxon>
        <taxon>Sphingomonadaceae</taxon>
        <taxon>Sphingomonas</taxon>
    </lineage>
</organism>
<reference evidence="2 3" key="3">
    <citation type="submission" date="2020-08" db="EMBL/GenBank/DDBJ databases">
        <authorList>
            <person name="Partida-Martinez L."/>
            <person name="Huntemann M."/>
            <person name="Clum A."/>
            <person name="Wang J."/>
            <person name="Palaniappan K."/>
            <person name="Ritter S."/>
            <person name="Chen I.-M."/>
            <person name="Stamatis D."/>
            <person name="Reddy T."/>
            <person name="O'Malley R."/>
            <person name="Daum C."/>
            <person name="Shapiro N."/>
            <person name="Ivanova N."/>
            <person name="Kyrpides N."/>
            <person name="Woyke T."/>
        </authorList>
    </citation>
    <scope>NUCLEOTIDE SEQUENCE [LARGE SCALE GENOMIC DNA]</scope>
    <source>
        <strain evidence="2 3">AS3.13</strain>
    </source>
</reference>
<dbReference type="AlphaFoldDB" id="A0A7X0JB48"/>
<accession>A0A7X0JB48</accession>
<gene>
    <name evidence="2" type="ORF">F4693_000105</name>
    <name evidence="1" type="ORF">FHS97_000775</name>
</gene>
<reference evidence="1 4" key="1">
    <citation type="submission" date="2020-08" db="EMBL/GenBank/DDBJ databases">
        <title>Genomic Encyclopedia of Type Strains, Phase IV (KMG-IV): sequencing the most valuable type-strain genomes for metagenomic binning, comparative biology and taxonomic classification.</title>
        <authorList>
            <person name="Goeker M."/>
        </authorList>
    </citation>
    <scope>NUCLEOTIDE SEQUENCE [LARGE SCALE GENOMIC DNA]</scope>
    <source>
        <strain evidence="1 4">DSM 101535</strain>
    </source>
</reference>
<keyword evidence="4" id="KW-1185">Reference proteome</keyword>
<protein>
    <submittedName>
        <fullName evidence="2">Uncharacterized protein</fullName>
    </submittedName>
</protein>
<evidence type="ECO:0000313" key="2">
    <source>
        <dbReference type="EMBL" id="MBB6503156.1"/>
    </source>
</evidence>
<dbReference type="Proteomes" id="UP000560131">
    <property type="component" value="Unassembled WGS sequence"/>
</dbReference>
<evidence type="ECO:0000313" key="1">
    <source>
        <dbReference type="EMBL" id="MBB5724867.1"/>
    </source>
</evidence>
<comment type="caution">
    <text evidence="2">The sequence shown here is derived from an EMBL/GenBank/DDBJ whole genome shotgun (WGS) entry which is preliminary data.</text>
</comment>
<evidence type="ECO:0000313" key="4">
    <source>
        <dbReference type="Proteomes" id="UP000560131"/>
    </source>
</evidence>
<reference evidence="2 3" key="2">
    <citation type="submission" date="2020-08" db="EMBL/GenBank/DDBJ databases">
        <title>The Agave Microbiome: Exploring the role of microbial communities in plant adaptations to desert environments.</title>
        <authorList>
            <person name="Partida-Martinez L.P."/>
        </authorList>
    </citation>
    <scope>NUCLEOTIDE SEQUENCE [LARGE SCALE GENOMIC DNA]</scope>
    <source>
        <strain evidence="2 3">AS3.13</strain>
    </source>
</reference>
<dbReference type="RefSeq" id="WP_246346426.1">
    <property type="nucleotide sequence ID" value="NZ_BAABAR010000007.1"/>
</dbReference>
<dbReference type="EMBL" id="JACIJN010000002">
    <property type="protein sequence ID" value="MBB5724867.1"/>
    <property type="molecule type" value="Genomic_DNA"/>
</dbReference>
<dbReference type="EMBL" id="JACHBT010000001">
    <property type="protein sequence ID" value="MBB6503156.1"/>
    <property type="molecule type" value="Genomic_DNA"/>
</dbReference>
<evidence type="ECO:0000313" key="3">
    <source>
        <dbReference type="Proteomes" id="UP000522313"/>
    </source>
</evidence>
<dbReference type="Proteomes" id="UP000522313">
    <property type="component" value="Unassembled WGS sequence"/>
</dbReference>
<name>A0A7X0JB48_9SPHN</name>
<proteinExistence type="predicted"/>
<sequence length="136" mass="15205">MAYLMLDDDRSVVTTAPLPATVITPCADPLPTDAPARLSALEWSVVALARKDRLWSLDKPGRIAKAMAVLFKPPHNHMLADERLEALRRIAVLGWHYGYTIPTEELKRFLHAGFSPAQYELLMDSIGVARLRSAQR</sequence>